<proteinExistence type="predicted"/>
<dbReference type="RefSeq" id="WP_166050095.1">
    <property type="nucleotide sequence ID" value="NZ_JAAMPJ010000007.1"/>
</dbReference>
<dbReference type="Proteomes" id="UP000481360">
    <property type="component" value="Unassembled WGS sequence"/>
</dbReference>
<reference evidence="1 2" key="1">
    <citation type="submission" date="2020-03" db="EMBL/GenBank/DDBJ databases">
        <title>Isolation and identification of active actinomycetes.</title>
        <authorList>
            <person name="Sun X."/>
        </authorList>
    </citation>
    <scope>NUCLEOTIDE SEQUENCE [LARGE SCALE GENOMIC DNA]</scope>
    <source>
        <strain evidence="1 2">NEAU-D13</strain>
    </source>
</reference>
<name>A0A7C9RV48_9PSEU</name>
<accession>A0A7C9RV48</accession>
<protein>
    <submittedName>
        <fullName evidence="1">Uncharacterized protein</fullName>
    </submittedName>
</protein>
<dbReference type="AlphaFoldDB" id="A0A7C9RV48"/>
<keyword evidence="2" id="KW-1185">Reference proteome</keyword>
<sequence>MSDVRRRKVERLTLDEFAKRDVAPGFAAVLKQLNGGSFMECHKLIAAETGVWIDELVPVFQKLDAALATRSLPDAVR</sequence>
<evidence type="ECO:0000313" key="1">
    <source>
        <dbReference type="EMBL" id="NGY62563.1"/>
    </source>
</evidence>
<dbReference type="EMBL" id="JAAMPJ010000007">
    <property type="protein sequence ID" value="NGY62563.1"/>
    <property type="molecule type" value="Genomic_DNA"/>
</dbReference>
<gene>
    <name evidence="1" type="ORF">G7043_26950</name>
</gene>
<evidence type="ECO:0000313" key="2">
    <source>
        <dbReference type="Proteomes" id="UP000481360"/>
    </source>
</evidence>
<organism evidence="1 2">
    <name type="scientific">Lentzea alba</name>
    <dbReference type="NCBI Taxonomy" id="2714351"/>
    <lineage>
        <taxon>Bacteria</taxon>
        <taxon>Bacillati</taxon>
        <taxon>Actinomycetota</taxon>
        <taxon>Actinomycetes</taxon>
        <taxon>Pseudonocardiales</taxon>
        <taxon>Pseudonocardiaceae</taxon>
        <taxon>Lentzea</taxon>
    </lineage>
</organism>
<comment type="caution">
    <text evidence="1">The sequence shown here is derived from an EMBL/GenBank/DDBJ whole genome shotgun (WGS) entry which is preliminary data.</text>
</comment>